<dbReference type="PANTHER" id="PTHR13266">
    <property type="entry name" value="PROTEASOME INHIBITOR"/>
    <property type="match status" value="1"/>
</dbReference>
<accession>A0A420JAV9</accession>
<evidence type="ECO:0000313" key="15">
    <source>
        <dbReference type="Proteomes" id="UP000283383"/>
    </source>
</evidence>
<evidence type="ECO:0000256" key="6">
    <source>
        <dbReference type="ARBA" id="ARBA00022553"/>
    </source>
</evidence>
<proteinExistence type="inferred from homology"/>
<dbReference type="EMBL" id="MCBQ01000626">
    <property type="protein sequence ID" value="RKF83901.1"/>
    <property type="molecule type" value="Genomic_DNA"/>
</dbReference>
<dbReference type="AlphaFoldDB" id="A0A420JAV9"/>
<keyword evidence="5" id="KW-0963">Cytoplasm</keyword>
<feature type="compositionally biased region" description="Basic and acidic residues" evidence="11">
    <location>
        <begin position="336"/>
        <end position="345"/>
    </location>
</feature>
<comment type="subcellular location">
    <subcellularLocation>
        <location evidence="2">Cytoplasm</location>
    </subcellularLocation>
    <subcellularLocation>
        <location evidence="1">Endoplasmic reticulum</location>
    </subcellularLocation>
</comment>
<comment type="function">
    <text evidence="10">Plays an important role in control of proteasome function. Inhibits the hydrolysis of protein and peptide substrates by the 20S proteasome. Also inhibits the activation of the proteasome by the proteasome regulatory proteins PA700 and PA28.</text>
</comment>
<evidence type="ECO:0000256" key="2">
    <source>
        <dbReference type="ARBA" id="ARBA00004496"/>
    </source>
</evidence>
<evidence type="ECO:0000256" key="7">
    <source>
        <dbReference type="ARBA" id="ARBA00022824"/>
    </source>
</evidence>
<dbReference type="GO" id="GO:0043161">
    <property type="term" value="P:proteasome-mediated ubiquitin-dependent protein catabolic process"/>
    <property type="evidence" value="ECO:0007669"/>
    <property type="project" value="InterPro"/>
</dbReference>
<feature type="domain" description="PI31 proteasome regulator C-terminal" evidence="12">
    <location>
        <begin position="290"/>
        <end position="357"/>
    </location>
</feature>
<dbReference type="Pfam" id="PF11566">
    <property type="entry name" value="PI31_Prot_N"/>
    <property type="match status" value="1"/>
</dbReference>
<dbReference type="GO" id="GO:0004866">
    <property type="term" value="F:endopeptidase inhibitor activity"/>
    <property type="evidence" value="ECO:0007669"/>
    <property type="project" value="InterPro"/>
</dbReference>
<evidence type="ECO:0000259" key="12">
    <source>
        <dbReference type="Pfam" id="PF08577"/>
    </source>
</evidence>
<dbReference type="Gene3D" id="3.40.1000.30">
    <property type="match status" value="1"/>
</dbReference>
<keyword evidence="7" id="KW-0256">Endoplasmic reticulum</keyword>
<comment type="caution">
    <text evidence="14">The sequence shown here is derived from an EMBL/GenBank/DDBJ whole genome shotgun (WGS) entry which is preliminary data.</text>
</comment>
<feature type="compositionally biased region" description="Polar residues" evidence="11">
    <location>
        <begin position="241"/>
        <end position="254"/>
    </location>
</feature>
<keyword evidence="9" id="KW-0007">Acetylation</keyword>
<dbReference type="InterPro" id="IPR045128">
    <property type="entry name" value="PI31-like"/>
</dbReference>
<evidence type="ECO:0000313" key="14">
    <source>
        <dbReference type="EMBL" id="RKF83901.1"/>
    </source>
</evidence>
<dbReference type="STRING" id="62708.A0A420JAV9"/>
<evidence type="ECO:0000256" key="11">
    <source>
        <dbReference type="SAM" id="MobiDB-lite"/>
    </source>
</evidence>
<dbReference type="Proteomes" id="UP000283383">
    <property type="component" value="Unassembled WGS sequence"/>
</dbReference>
<organism evidence="14 15">
    <name type="scientific">Golovinomyces cichoracearum</name>
    <dbReference type="NCBI Taxonomy" id="62708"/>
    <lineage>
        <taxon>Eukaryota</taxon>
        <taxon>Fungi</taxon>
        <taxon>Dikarya</taxon>
        <taxon>Ascomycota</taxon>
        <taxon>Pezizomycotina</taxon>
        <taxon>Leotiomycetes</taxon>
        <taxon>Erysiphales</taxon>
        <taxon>Erysiphaceae</taxon>
        <taxon>Golovinomyces</taxon>
    </lineage>
</organism>
<evidence type="ECO:0000256" key="8">
    <source>
        <dbReference type="ARBA" id="ARBA00022942"/>
    </source>
</evidence>
<dbReference type="GO" id="GO:0070628">
    <property type="term" value="F:proteasome binding"/>
    <property type="evidence" value="ECO:0007669"/>
    <property type="project" value="InterPro"/>
</dbReference>
<keyword evidence="4" id="KW-0488">Methylation</keyword>
<keyword evidence="15" id="KW-1185">Reference proteome</keyword>
<evidence type="ECO:0000256" key="4">
    <source>
        <dbReference type="ARBA" id="ARBA00022481"/>
    </source>
</evidence>
<evidence type="ECO:0000259" key="13">
    <source>
        <dbReference type="Pfam" id="PF11566"/>
    </source>
</evidence>
<dbReference type="GO" id="GO:0005783">
    <property type="term" value="C:endoplasmic reticulum"/>
    <property type="evidence" value="ECO:0007669"/>
    <property type="project" value="UniProtKB-SubCell"/>
</dbReference>
<sequence length="380" mass="42321">MSISLSNESILCHMAEALPTHSKDDTTSDLCSSYEAIALFSHACMIASGFRLVGFREGNRLEECSRLAPRLPPIWNATFNSYTFLYIHQRSSMEYLVKVDRLGSKAEIRGIGLGDERIHRFDVTAKDYISFSALPLRIQVSSEGEENRLELKDKLQEIFISPPRIQDKPFSQISLNDLAFLFDSIVVKKMMPSLCKDSEENGDSTSNSTLNTQEESRDIQPREDIRPNPRTEPRAPMIVQPNPSTNPLNAQPQRPFSEGDFPPPQFDDEYDLLRSPQRHSLYPRGSPFNIGYDDLNPSGLGPHDPFRGTLPGGRINGGMGGMYPSFHDPLFGGGGERSRDPRRPGVPEGARFDPVGPSGGPPRNGMPFNPFGGYRDGDFL</sequence>
<keyword evidence="8 14" id="KW-0647">Proteasome</keyword>
<protein>
    <submittedName>
        <fullName evidence="14">Putative pi31 proteasome regulator</fullName>
    </submittedName>
</protein>
<dbReference type="InterPro" id="IPR021625">
    <property type="entry name" value="PI31_Prot_N"/>
</dbReference>
<keyword evidence="6" id="KW-0597">Phosphoprotein</keyword>
<reference evidence="14 15" key="1">
    <citation type="journal article" date="2018" name="BMC Genomics">
        <title>Comparative genome analyses reveal sequence features reflecting distinct modes of host-adaptation between dicot and monocot powdery mildew.</title>
        <authorList>
            <person name="Wu Y."/>
            <person name="Ma X."/>
            <person name="Pan Z."/>
            <person name="Kale S.D."/>
            <person name="Song Y."/>
            <person name="King H."/>
            <person name="Zhang Q."/>
            <person name="Presley C."/>
            <person name="Deng X."/>
            <person name="Wei C.I."/>
            <person name="Xiao S."/>
        </authorList>
    </citation>
    <scope>NUCLEOTIDE SEQUENCE [LARGE SCALE GENOMIC DNA]</scope>
    <source>
        <strain evidence="14">UMSG3</strain>
    </source>
</reference>
<dbReference type="Pfam" id="PF08577">
    <property type="entry name" value="PI31_Prot_C"/>
    <property type="match status" value="1"/>
</dbReference>
<evidence type="ECO:0000256" key="5">
    <source>
        <dbReference type="ARBA" id="ARBA00022490"/>
    </source>
</evidence>
<feature type="compositionally biased region" description="Basic and acidic residues" evidence="11">
    <location>
        <begin position="214"/>
        <end position="233"/>
    </location>
</feature>
<name>A0A420JAV9_9PEZI</name>
<gene>
    <name evidence="14" type="ORF">GcM3_006029</name>
</gene>
<dbReference type="GO" id="GO:0000502">
    <property type="term" value="C:proteasome complex"/>
    <property type="evidence" value="ECO:0007669"/>
    <property type="project" value="UniProtKB-KW"/>
</dbReference>
<feature type="compositionally biased region" description="Polar residues" evidence="11">
    <location>
        <begin position="203"/>
        <end position="213"/>
    </location>
</feature>
<evidence type="ECO:0000256" key="3">
    <source>
        <dbReference type="ARBA" id="ARBA00006405"/>
    </source>
</evidence>
<feature type="domain" description="PI31 proteasome regulator N-terminal" evidence="13">
    <location>
        <begin position="27"/>
        <end position="194"/>
    </location>
</feature>
<dbReference type="PANTHER" id="PTHR13266:SF1">
    <property type="entry name" value="PROTEASOME INHIBITOR PI31 SUBUNIT"/>
    <property type="match status" value="1"/>
</dbReference>
<evidence type="ECO:0000256" key="10">
    <source>
        <dbReference type="ARBA" id="ARBA00024805"/>
    </source>
</evidence>
<feature type="region of interest" description="Disordered" evidence="11">
    <location>
        <begin position="196"/>
        <end position="268"/>
    </location>
</feature>
<evidence type="ECO:0000256" key="9">
    <source>
        <dbReference type="ARBA" id="ARBA00022990"/>
    </source>
</evidence>
<feature type="region of interest" description="Disordered" evidence="11">
    <location>
        <begin position="329"/>
        <end position="380"/>
    </location>
</feature>
<dbReference type="InterPro" id="IPR013886">
    <property type="entry name" value="PI31_Prot_C"/>
</dbReference>
<evidence type="ECO:0000256" key="1">
    <source>
        <dbReference type="ARBA" id="ARBA00004240"/>
    </source>
</evidence>
<comment type="similarity">
    <text evidence="3">Belongs to the proteasome inhibitor PI31 family.</text>
</comment>